<feature type="transmembrane region" description="Helical" evidence="2">
    <location>
        <begin position="3132"/>
        <end position="3153"/>
    </location>
</feature>
<feature type="compositionally biased region" description="Low complexity" evidence="1">
    <location>
        <begin position="3171"/>
        <end position="3188"/>
    </location>
</feature>
<dbReference type="SUPFAM" id="SSF49899">
    <property type="entry name" value="Concanavalin A-like lectins/glucanases"/>
    <property type="match status" value="1"/>
</dbReference>
<feature type="compositionally biased region" description="Polar residues" evidence="1">
    <location>
        <begin position="3295"/>
        <end position="3306"/>
    </location>
</feature>
<evidence type="ECO:0000256" key="1">
    <source>
        <dbReference type="SAM" id="MobiDB-lite"/>
    </source>
</evidence>
<name>A0A8J7QI03_9BACT</name>
<feature type="compositionally biased region" description="Low complexity" evidence="1">
    <location>
        <begin position="2699"/>
        <end position="2710"/>
    </location>
</feature>
<evidence type="ECO:0000313" key="3">
    <source>
        <dbReference type="EMBL" id="MBO1320675.1"/>
    </source>
</evidence>
<feature type="transmembrane region" description="Helical" evidence="2">
    <location>
        <begin position="3103"/>
        <end position="3125"/>
    </location>
</feature>
<dbReference type="InterPro" id="IPR022385">
    <property type="entry name" value="Rhs_assc_core"/>
</dbReference>
<dbReference type="PANTHER" id="PTHR32305">
    <property type="match status" value="1"/>
</dbReference>
<dbReference type="InterPro" id="IPR006530">
    <property type="entry name" value="YD"/>
</dbReference>
<dbReference type="Gene3D" id="2.60.120.200">
    <property type="match status" value="1"/>
</dbReference>
<proteinExistence type="predicted"/>
<accession>A0A8J7QI03</accession>
<dbReference type="InterPro" id="IPR050708">
    <property type="entry name" value="T6SS_VgrG/RHS"/>
</dbReference>
<organism evidence="3 4">
    <name type="scientific">Acanthopleuribacter pedis</name>
    <dbReference type="NCBI Taxonomy" id="442870"/>
    <lineage>
        <taxon>Bacteria</taxon>
        <taxon>Pseudomonadati</taxon>
        <taxon>Acidobacteriota</taxon>
        <taxon>Holophagae</taxon>
        <taxon>Acanthopleuribacterales</taxon>
        <taxon>Acanthopleuribacteraceae</taxon>
        <taxon>Acanthopleuribacter</taxon>
    </lineage>
</organism>
<dbReference type="Gene3D" id="2.180.10.10">
    <property type="entry name" value="RHS repeat-associated core"/>
    <property type="match status" value="2"/>
</dbReference>
<keyword evidence="2" id="KW-1133">Transmembrane helix</keyword>
<dbReference type="NCBIfam" id="TIGR03696">
    <property type="entry name" value="Rhs_assc_core"/>
    <property type="match status" value="1"/>
</dbReference>
<evidence type="ECO:0008006" key="5">
    <source>
        <dbReference type="Google" id="ProtNLM"/>
    </source>
</evidence>
<dbReference type="CDD" id="cd00063">
    <property type="entry name" value="FN3"/>
    <property type="match status" value="1"/>
</dbReference>
<dbReference type="NCBIfam" id="TIGR01643">
    <property type="entry name" value="YD_repeat_2x"/>
    <property type="match status" value="1"/>
</dbReference>
<dbReference type="InterPro" id="IPR036116">
    <property type="entry name" value="FN3_sf"/>
</dbReference>
<reference evidence="3" key="1">
    <citation type="submission" date="2021-03" db="EMBL/GenBank/DDBJ databases">
        <authorList>
            <person name="Wang G."/>
        </authorList>
    </citation>
    <scope>NUCLEOTIDE SEQUENCE</scope>
    <source>
        <strain evidence="3">KCTC 12899</strain>
    </source>
</reference>
<feature type="region of interest" description="Disordered" evidence="1">
    <location>
        <begin position="3254"/>
        <end position="3306"/>
    </location>
</feature>
<comment type="caution">
    <text evidence="3">The sequence shown here is derived from an EMBL/GenBank/DDBJ whole genome shotgun (WGS) entry which is preliminary data.</text>
</comment>
<evidence type="ECO:0000256" key="2">
    <source>
        <dbReference type="SAM" id="Phobius"/>
    </source>
</evidence>
<dbReference type="Pfam" id="PF13385">
    <property type="entry name" value="Laminin_G_3"/>
    <property type="match status" value="1"/>
</dbReference>
<evidence type="ECO:0000313" key="4">
    <source>
        <dbReference type="Proteomes" id="UP000664417"/>
    </source>
</evidence>
<dbReference type="InterPro" id="IPR013320">
    <property type="entry name" value="ConA-like_dom_sf"/>
</dbReference>
<dbReference type="PANTHER" id="PTHR32305:SF15">
    <property type="entry name" value="PROTEIN RHSA-RELATED"/>
    <property type="match status" value="1"/>
</dbReference>
<feature type="region of interest" description="Disordered" evidence="1">
    <location>
        <begin position="2694"/>
        <end position="2716"/>
    </location>
</feature>
<keyword evidence="2" id="KW-0812">Transmembrane</keyword>
<sequence length="3306" mass="366554">MLASLVGPGLHAAELSVQLQDQGTASLVSQDDGFSQLSLHLQHRDPGALVFEDATFAWRRVRNGVTEYWDGSHWQNTLQWLVIGAASRLTPVDDEAGRLVLRVDDRGSAFWDGVATLYAVKVRETRADGLHESGWTPVNLEFAALPAPTGLDVSFFADGRFRVSWDLPAGVPPEAYFYRLGVQKVSDGRWMDPNWKNNAIFEASVVVDGSRLEPETAYQLVLYRFRNNSANPVGSNFPATLEIIHRRPTALAPLNQETMGLLPVTAYSNVSVAERGEGAEPFQVTTTEPLPHDLNLTAPGLSVSGSRFAFFGIRDRFGRWLNPHWRRLPGGLRLNMAYMLGSERLRPNETYDIVMHYGDRHQRTPELLLAQMTYRPPVSSSAMPAPLAMPTVEAGAFSLHSTMTDAETVAMHDDLQVQDLQVAKDRPRTPIYSGPSPWFPMGGMTSVQYIMGWVEFFNLPERLAGDDIRVLVLSDGLFFDGEQWIAHDRNDPDHYGFTFVETLQRDYFGILHGAFRGDPTNLVFHFMWPGNGASFANDFIKGLGDNLTLGWQVLGERQEIALDVGVYKPFVVDQTHYIINGRDAISFRVSVHPSFREHSEHIQWVWRDEDTGEMWDGRQWLASGDQTPWSLVYQPRLGAVSPDRPGLELTHRDDSFQVTYQLGPHRDLFFNGRERRRLRLFFRQENMGTDLLNNLFPFTEILTFDNLNARFSLALGVDRWGLTTDPTLAEVVLTDGELQPEAVGLSSSLEILPGSGVPADWKLVLRLYEPDRDGGYRPLFTSVPTPLPELAGEQGAAVLSRAFQSLLRESDLPTYIPASATVYPSSLVPRPPNRTYRLAAFLVSNQTHDALNHARYQPELPLPGMQVRLRVAGHEIGLLHDEQGADFTTATLPVQYRTLPDRTITSFSHRVNGEGVAGNLPRPWRLQGRAAANLGDQLVPRVATLVPWVENAAFSEAFPEGTFAVFRLDPDSSEPSLIEVRPAGNGLLFDDLFLPDTAYRVIYEGRDPCGMRVRAVQDFGSIRSLDRARVGFAFGGADSQNFNHPVLETSLTRNLNLNYSVDYPGFVGTGNHRFALRAGAVTREVWSRQHNRFEVVPVTQAGVVFNTFATRENASGRPEEYQAVLNQALSAINFCTAQDLNQTVPVHLATLPYPISVRQVAVVDQLTGRNYPLADASLTLNYGGSLTCPTPDFEPNTLGTIGIAAASEDLVWRYGAADLHDFALQTHVKFKTEDYQSAVNQWQLRLTFLSEDGLQQRSAGMPLVDYLAATGQAMPTTGLTEVAQPLLVLPKVIAENWWALFQQNGWVDFRQAPDASTRVRLHINLVDTQGNFLARSSRLHGAGIAIDLRPGEPPQGRPLTHMTYQTISPDRVMKREGDGVALVMTQTLAVNPSVRPDQVNNANFRWRWRSELGYFNGQAWQSAPADLAVGQAPMFTQSFARIGWQNGLPRLLVQASLPATGFPVGFKPEGRDQLTLHLELVYLGQNGDSSLVAEGDGPANRLQINWVPAGTGTVATPRLRNSGLSAADQQQPFQPLLEEITPQLRDALANAFAPEPMVLKPRRLDGAGNQTWVLGGSAQDDMDLTQTPTNLEALGVYAWLTVPVDPFTDSGSHRVFVVPYPDHKDGGPLPFQYAARQAVSLQKAATTWRWEHNLFYRYRPPCSDRGGAFHICVFVPQSRLERSPLGEGDEDFWRKNPRLNAFLEGDDPSNWGESETHNRVVSMTYPNPENPQQRIVSIDFFDLIGRYQETRTMATHVPFDWIDRVGVSGARRYDALGRVSLTAKPFEINDYENGRFGMNTVSSQGRQNPPPAALVGAGGAARSFEAAIFYWGADAQGVGNRERLNHLVGRDPFAYTETVYERDSARGRMLAEIPAGSQARNAVDPLRHHRFHYFTLPVFDLSKGGTPPAAAKLLFDQLAVHQAFTIMPFDDLSVPVVQGRLSIDPNGLMHASLMDAHGTAFVEIGNPSVDLLRSWGFGVRIGDSEFYVGDKILHQNTVIELPADYHDRVAANDLSSGDPTGAGEWRSDLNVFTFTEVDAEDRVTAVWPPKALNLQRGGEGEPWRLTPASGQGALCVRHQYDGQGRLAATIAPDHGRTEYVYDRLGRPRLVRHAGDIARNQWLESVYDRLGRLVQTRIVSFPGISTQQQQTLQRLFIVGDPVRGIPADDQALPEEGVSTADYRVRVNAESVVQYLYGEYDLFNQRHPWSDTFREGAYWPTIQSLEQAYPWDYDGLLFAEPLDQRVEIMADQSAERFYYDFKGRLICRVQLIRGVLEPQVTWTRYDHRDLPVARYNQTHHLGTGFAYDPFGRLAATHDLAPLSERMRLRVRYRHEDTPANEPAEAVVAVLGPLVDEGSNLALEDTARQLAVWDFAVTGHVREVVYGGDGAAPISNRFTYDVRDWLLGQEVAVDGVPAYSLALDYFGLGGLLQGEEETRRMFDGTVAALSETFHLEGVAGETTQHAYRYDGVYQLTEATQQRDSLLIVRYGYDRNGNRIRENRSGYFSPRSEVPYQANLVHDFHTGTNRLRAVRKDWDAPNNEPRYENNTFDYDSMGNVTGIQRYKDVDSSLEVDQVFAYEDPRFLHQPTRLTQTLYGGDAEGSGFATEIHRYRYDHDGTRIFRAVEKPVGPPETTFFVPHGLENAAELDGWGRARRVYLFNGAERLGYKSKRNSGLYIKDHLGSTKMVVALNRDPVADAQPSSGSETPGEPSVTPSPQTLVDLDFEGSLINRGTLGEGAFMGEPNYLARDGQRGLWFDRDEALRFPNHADVEQLTQGFTIALWAYDSDEDDGSWDSSTMVAVGAGLSIRHNPVHFYLDGGKLPVLRLGGGAEGWRYFSRFSPLPQKTWVHLAVSFDGTHVRCYQNGELLGEPESVDLTALFPAQDVVVGDWPGHEDYAWHGGLDAVWITTRAEADPAIRDHYLRSAPDAPMRRAPAAAPPVDAPAKERARSLFVLSRVESDPFGVSLIERYQPLAGDLTEPHQFTGQEVERSLGLLYMNGRWYLAEVGRFLQADPMRQYWNSYSYVGNNPINRIDPTGLQDEQMTIVRVQVLQGDRWVDLDKMIEGSGMFTMGAMNGFGSNMMMGLGREEVDHFWFQVGQGVGDIAAALAGSGMMMGGAMAIGGVAIATAGGPILLAGGVVAGGIIVAGYGFAVMTQGSKNFAQNSYDDITHSYSKGSGRSPRGSNSGSPEEVPHQPGHLPDDALVLRGGQSLPENFEKGSGVVKGPDGKLDQVSVNSAAGKSTKELTKTIRNGQVGQTTVGNVRKAGGDVVPSPNVKNPDHATLSGLTGDEASSLMRPTTKNPTKKK</sequence>
<dbReference type="Proteomes" id="UP000664417">
    <property type="component" value="Unassembled WGS sequence"/>
</dbReference>
<dbReference type="SUPFAM" id="SSF49265">
    <property type="entry name" value="Fibronectin type III"/>
    <property type="match status" value="1"/>
</dbReference>
<feature type="region of interest" description="Disordered" evidence="1">
    <location>
        <begin position="3171"/>
        <end position="3201"/>
    </location>
</feature>
<dbReference type="EMBL" id="JAFREP010000018">
    <property type="protein sequence ID" value="MBO1320675.1"/>
    <property type="molecule type" value="Genomic_DNA"/>
</dbReference>
<dbReference type="InterPro" id="IPR003961">
    <property type="entry name" value="FN3_dom"/>
</dbReference>
<gene>
    <name evidence="3" type="ORF">J3U88_19510</name>
</gene>
<protein>
    <recommendedName>
        <fullName evidence="5">Fibronectin type-III domain-containing protein</fullName>
    </recommendedName>
</protein>
<keyword evidence="4" id="KW-1185">Reference proteome</keyword>
<keyword evidence="2" id="KW-0472">Membrane</keyword>
<dbReference type="RefSeq" id="WP_207860628.1">
    <property type="nucleotide sequence ID" value="NZ_JAFREP010000018.1"/>
</dbReference>